<evidence type="ECO:0000313" key="5">
    <source>
        <dbReference type="Proteomes" id="UP000601768"/>
    </source>
</evidence>
<dbReference type="Proteomes" id="UP000601768">
    <property type="component" value="Unassembled WGS sequence"/>
</dbReference>
<comment type="caution">
    <text evidence="4">The sequence shown here is derived from an EMBL/GenBank/DDBJ whole genome shotgun (WGS) entry which is preliminary data.</text>
</comment>
<feature type="compositionally biased region" description="Polar residues" evidence="1">
    <location>
        <begin position="161"/>
        <end position="186"/>
    </location>
</feature>
<keyword evidence="2" id="KW-0812">Transmembrane</keyword>
<feature type="compositionally biased region" description="Polar residues" evidence="1">
    <location>
        <begin position="200"/>
        <end position="214"/>
    </location>
</feature>
<keyword evidence="2" id="KW-0472">Membrane</keyword>
<proteinExistence type="predicted"/>
<dbReference type="Pfam" id="PF13464">
    <property type="entry name" value="RodZ_C"/>
    <property type="match status" value="1"/>
</dbReference>
<dbReference type="Pfam" id="PF13413">
    <property type="entry name" value="HTH_25"/>
    <property type="match status" value="1"/>
</dbReference>
<dbReference type="InterPro" id="IPR025194">
    <property type="entry name" value="RodZ-like_C"/>
</dbReference>
<evidence type="ECO:0000259" key="3">
    <source>
        <dbReference type="Pfam" id="PF13464"/>
    </source>
</evidence>
<evidence type="ECO:0000313" key="4">
    <source>
        <dbReference type="EMBL" id="MBC3766234.1"/>
    </source>
</evidence>
<reference evidence="4" key="1">
    <citation type="journal article" date="2018" name="Int. J. Syst. Evol. Microbiol.">
        <title>Neptunicella marina gen. nov., sp. nov., isolated from surface seawater.</title>
        <authorList>
            <person name="Liu X."/>
            <person name="Lai Q."/>
            <person name="Du Y."/>
            <person name="Zhang X."/>
            <person name="Liu Z."/>
            <person name="Sun F."/>
            <person name="Shao Z."/>
        </authorList>
    </citation>
    <scope>NUCLEOTIDE SEQUENCE</scope>
    <source>
        <strain evidence="4">S27-2</strain>
    </source>
</reference>
<evidence type="ECO:0000256" key="2">
    <source>
        <dbReference type="SAM" id="Phobius"/>
    </source>
</evidence>
<dbReference type="SUPFAM" id="SSF47413">
    <property type="entry name" value="lambda repressor-like DNA-binding domains"/>
    <property type="match status" value="1"/>
</dbReference>
<dbReference type="PANTHER" id="PTHR34475:SF1">
    <property type="entry name" value="CYTOSKELETON PROTEIN RODZ"/>
    <property type="match status" value="1"/>
</dbReference>
<dbReference type="EMBL" id="JACNEP010000007">
    <property type="protein sequence ID" value="MBC3766234.1"/>
    <property type="molecule type" value="Genomic_DNA"/>
</dbReference>
<dbReference type="RefSeq" id="WP_186506751.1">
    <property type="nucleotide sequence ID" value="NZ_JACNEP010000007.1"/>
</dbReference>
<keyword evidence="2" id="KW-1133">Transmembrane helix</keyword>
<protein>
    <submittedName>
        <fullName evidence="4">Cytoskeleton protein RodZ</fullName>
    </submittedName>
</protein>
<name>A0A8J6IU13_9ALTE</name>
<dbReference type="GO" id="GO:0003677">
    <property type="term" value="F:DNA binding"/>
    <property type="evidence" value="ECO:0007669"/>
    <property type="project" value="InterPro"/>
</dbReference>
<dbReference type="PANTHER" id="PTHR34475">
    <property type="match status" value="1"/>
</dbReference>
<sequence length="342" mass="37801">MNEEQELEQATIVTPGQLLKQAREAMQLSTAQVALRLNLREHIIDDIEADIYDGKISLTFTKGYLKTYAKLVKVPEVEVLDAFEQVNRASKEPAKLQSFSRRVARQASDDRLMLVTYAIVIILVALSVMWWFQQSDDVAPAKLNATSSNVTTKAEEKTAEDSGSATQPQAIEQQQTLSEQDPQTEADSVAELQDSDQPVADNTTADTQVPSEDNSGIEETDVASVVEQNEQNIVADDSVEQAEEQPRVQHFTATEAHDFADPVQLVFEFSQDCWINIVDATGEAIAYGIKVQGRVMPVSGIPPFEVTVGIPEAVKISYAGEEVDLSRFPKNRTARFNLPLED</sequence>
<gene>
    <name evidence="4" type="primary">rodZ</name>
    <name evidence="4" type="ORF">H8B19_10105</name>
</gene>
<evidence type="ECO:0000256" key="1">
    <source>
        <dbReference type="SAM" id="MobiDB-lite"/>
    </source>
</evidence>
<dbReference type="NCBIfam" id="NF008109">
    <property type="entry name" value="PRK10856.1"/>
    <property type="match status" value="1"/>
</dbReference>
<feature type="region of interest" description="Disordered" evidence="1">
    <location>
        <begin position="147"/>
        <end position="218"/>
    </location>
</feature>
<reference evidence="4" key="2">
    <citation type="submission" date="2020-08" db="EMBL/GenBank/DDBJ databases">
        <authorList>
            <person name="Lai Q."/>
        </authorList>
    </citation>
    <scope>NUCLEOTIDE SEQUENCE</scope>
    <source>
        <strain evidence="4">S27-2</strain>
    </source>
</reference>
<dbReference type="AlphaFoldDB" id="A0A8J6IU13"/>
<accession>A0A8J6IU13</accession>
<organism evidence="4 5">
    <name type="scientific">Neptunicella marina</name>
    <dbReference type="NCBI Taxonomy" id="2125989"/>
    <lineage>
        <taxon>Bacteria</taxon>
        <taxon>Pseudomonadati</taxon>
        <taxon>Pseudomonadota</taxon>
        <taxon>Gammaproteobacteria</taxon>
        <taxon>Alteromonadales</taxon>
        <taxon>Alteromonadaceae</taxon>
        <taxon>Neptunicella</taxon>
    </lineage>
</organism>
<dbReference type="InterPro" id="IPR010982">
    <property type="entry name" value="Lambda_DNA-bd_dom_sf"/>
</dbReference>
<feature type="transmembrane region" description="Helical" evidence="2">
    <location>
        <begin position="112"/>
        <end position="132"/>
    </location>
</feature>
<feature type="domain" description="Cytoskeleton protein RodZ-like C-terminal" evidence="3">
    <location>
        <begin position="266"/>
        <end position="336"/>
    </location>
</feature>
<dbReference type="InterPro" id="IPR050400">
    <property type="entry name" value="Bact_Cytoskel_RodZ"/>
</dbReference>
<dbReference type="Gene3D" id="1.10.260.40">
    <property type="entry name" value="lambda repressor-like DNA-binding domains"/>
    <property type="match status" value="1"/>
</dbReference>
<keyword evidence="5" id="KW-1185">Reference proteome</keyword>